<name>A0ABM8ZWB1_9VIBR</name>
<proteinExistence type="inferred from homology"/>
<dbReference type="Gene3D" id="3.40.50.2020">
    <property type="match status" value="1"/>
</dbReference>
<reference evidence="3" key="1">
    <citation type="submission" date="2021-11" db="EMBL/GenBank/DDBJ databases">
        <authorList>
            <person name="Rodrigo-Torres L."/>
            <person name="Arahal R. D."/>
            <person name="Lucena T."/>
        </authorList>
    </citation>
    <scope>NUCLEOTIDE SEQUENCE</scope>
    <source>
        <strain evidence="3">CECT 7929</strain>
    </source>
</reference>
<dbReference type="Pfam" id="PF00156">
    <property type="entry name" value="Pribosyltran"/>
    <property type="match status" value="1"/>
</dbReference>
<evidence type="ECO:0000313" key="4">
    <source>
        <dbReference type="Proteomes" id="UP000838672"/>
    </source>
</evidence>
<comment type="similarity">
    <text evidence="1">Belongs to the ComF/GntX family.</text>
</comment>
<evidence type="ECO:0000256" key="1">
    <source>
        <dbReference type="ARBA" id="ARBA00008007"/>
    </source>
</evidence>
<gene>
    <name evidence="3" type="ORF">VST7929_02596</name>
</gene>
<dbReference type="CDD" id="cd06223">
    <property type="entry name" value="PRTases_typeI"/>
    <property type="match status" value="1"/>
</dbReference>
<comment type="caution">
    <text evidence="3">The sequence shown here is derived from an EMBL/GenBank/DDBJ whole genome shotgun (WGS) entry which is preliminary data.</text>
</comment>
<protein>
    <recommendedName>
        <fullName evidence="2">Phosphoribosyltransferase domain-containing protein</fullName>
    </recommendedName>
</protein>
<dbReference type="SUPFAM" id="SSF53271">
    <property type="entry name" value="PRTase-like"/>
    <property type="match status" value="1"/>
</dbReference>
<organism evidence="3 4">
    <name type="scientific">Vibrio stylophorae</name>
    <dbReference type="NCBI Taxonomy" id="659351"/>
    <lineage>
        <taxon>Bacteria</taxon>
        <taxon>Pseudomonadati</taxon>
        <taxon>Pseudomonadota</taxon>
        <taxon>Gammaproteobacteria</taxon>
        <taxon>Vibrionales</taxon>
        <taxon>Vibrionaceae</taxon>
        <taxon>Vibrio</taxon>
    </lineage>
</organism>
<evidence type="ECO:0000259" key="2">
    <source>
        <dbReference type="Pfam" id="PF00156"/>
    </source>
</evidence>
<sequence>MSLARITRWINAHTGQSCLFCRLPISVPVKTAPSSMPILSTVLCGHCQPLLAQRSRCMGCALPLPVDQIKGGLNLCGGCLKRPPIWQRMTVAGEYHGIWASLLAQYKFERRFWLAQPLSASIPVPSERPDWLMPVPMHWKKRWLRGFNQSTHLAWQLSDRWQIPLWQGIRCCRYTATQHQLNAQSRRRNLKQAYQLKGAVPKAHIGIVDDIVTTGTTVSELAKLLRRHGATQISVYAVARTPPPSDSTGR</sequence>
<dbReference type="InterPro" id="IPR000836">
    <property type="entry name" value="PRTase_dom"/>
</dbReference>
<feature type="domain" description="Phosphoribosyltransferase" evidence="2">
    <location>
        <begin position="196"/>
        <end position="240"/>
    </location>
</feature>
<accession>A0ABM8ZWB1</accession>
<dbReference type="Proteomes" id="UP000838672">
    <property type="component" value="Unassembled WGS sequence"/>
</dbReference>
<dbReference type="PANTHER" id="PTHR47505:SF1">
    <property type="entry name" value="DNA UTILIZATION PROTEIN YHGH"/>
    <property type="match status" value="1"/>
</dbReference>
<dbReference type="InterPro" id="IPR051910">
    <property type="entry name" value="ComF/GntX_DNA_util-trans"/>
</dbReference>
<dbReference type="PANTHER" id="PTHR47505">
    <property type="entry name" value="DNA UTILIZATION PROTEIN YHGH"/>
    <property type="match status" value="1"/>
</dbReference>
<dbReference type="InterPro" id="IPR029057">
    <property type="entry name" value="PRTase-like"/>
</dbReference>
<dbReference type="EMBL" id="CAKLDI010000001">
    <property type="protein sequence ID" value="CAH0534646.1"/>
    <property type="molecule type" value="Genomic_DNA"/>
</dbReference>
<evidence type="ECO:0000313" key="3">
    <source>
        <dbReference type="EMBL" id="CAH0534646.1"/>
    </source>
</evidence>
<keyword evidence="4" id="KW-1185">Reference proteome</keyword>